<protein>
    <submittedName>
        <fullName evidence="1">Uncharacterized protein</fullName>
    </submittedName>
</protein>
<dbReference type="EMBL" id="JAATTO010000046">
    <property type="protein sequence ID" value="MBC9982186.1"/>
    <property type="molecule type" value="Genomic_DNA"/>
</dbReference>
<reference evidence="1 2" key="1">
    <citation type="journal article" date="2020" name="Arch. Microbiol.">
        <title>Bradyrhizobium campsiandrae sp. nov., a nitrogen-fixing bacterial strain isolated from a native leguminous tree from the Amazon adapted to flooded conditions.</title>
        <authorList>
            <person name="Cabral Michel D."/>
            <person name="Martins da Costa E."/>
            <person name="Azarias Guimaraes A."/>
            <person name="Soares de Carvalho T."/>
            <person name="Santos de Castro Caputo P."/>
            <person name="Willems A."/>
            <person name="de Souza Moreira F.M."/>
        </authorList>
    </citation>
    <scope>NUCLEOTIDE SEQUENCE [LARGE SCALE GENOMIC DNA]</scope>
    <source>
        <strain evidence="2">INPA 384B</strain>
    </source>
</reference>
<dbReference type="Proteomes" id="UP000639516">
    <property type="component" value="Unassembled WGS sequence"/>
</dbReference>
<accession>A0ABR7UF25</accession>
<name>A0ABR7UF25_9BRAD</name>
<sequence>MTKIDIDFIGSEIADLTAYFEETGNVVAAWRAYSLSRQHNRPIADSVMLEVDRFATGVSAVAERAMQTLPDAPLYFTPEKLGVLWRGNGGQNPADALRRDWRDRKIGHEVWRRVESGEKVGVAIEAVAKGPPSRDTEIVRKAWQRFRRDG</sequence>
<gene>
    <name evidence="1" type="ORF">HA482_28650</name>
</gene>
<proteinExistence type="predicted"/>
<dbReference type="RefSeq" id="WP_188107738.1">
    <property type="nucleotide sequence ID" value="NZ_JAANIH010000089.1"/>
</dbReference>
<evidence type="ECO:0000313" key="2">
    <source>
        <dbReference type="Proteomes" id="UP000639516"/>
    </source>
</evidence>
<keyword evidence="2" id="KW-1185">Reference proteome</keyword>
<organism evidence="1 2">
    <name type="scientific">Bradyrhizobium campsiandrae</name>
    <dbReference type="NCBI Taxonomy" id="1729892"/>
    <lineage>
        <taxon>Bacteria</taxon>
        <taxon>Pseudomonadati</taxon>
        <taxon>Pseudomonadota</taxon>
        <taxon>Alphaproteobacteria</taxon>
        <taxon>Hyphomicrobiales</taxon>
        <taxon>Nitrobacteraceae</taxon>
        <taxon>Bradyrhizobium</taxon>
    </lineage>
</organism>
<comment type="caution">
    <text evidence="1">The sequence shown here is derived from an EMBL/GenBank/DDBJ whole genome shotgun (WGS) entry which is preliminary data.</text>
</comment>
<evidence type="ECO:0000313" key="1">
    <source>
        <dbReference type="EMBL" id="MBC9982186.1"/>
    </source>
</evidence>